<accession>A0A084JDL2</accession>
<dbReference type="STRING" id="318464.IO99_07300"/>
<proteinExistence type="predicted"/>
<dbReference type="InterPro" id="IPR043519">
    <property type="entry name" value="NT_sf"/>
</dbReference>
<dbReference type="InterPro" id="IPR041633">
    <property type="entry name" value="Polbeta"/>
</dbReference>
<dbReference type="eggNOG" id="COG1669">
    <property type="taxonomic scope" value="Bacteria"/>
</dbReference>
<dbReference type="InterPro" id="IPR052930">
    <property type="entry name" value="TA_antitoxin_MntA"/>
</dbReference>
<dbReference type="PANTHER" id="PTHR43852">
    <property type="entry name" value="NUCLEOTIDYLTRANSFERASE"/>
    <property type="match status" value="1"/>
</dbReference>
<comment type="caution">
    <text evidence="2">The sequence shown here is derived from an EMBL/GenBank/DDBJ whole genome shotgun (WGS) entry which is preliminary data.</text>
</comment>
<dbReference type="EMBL" id="JPMD01000015">
    <property type="protein sequence ID" value="KEZ87046.1"/>
    <property type="molecule type" value="Genomic_DNA"/>
</dbReference>
<name>A0A084JDL2_9CLOT</name>
<reference evidence="2 3" key="1">
    <citation type="submission" date="2014-07" db="EMBL/GenBank/DDBJ databases">
        <title>Draft genome of Clostridium sulfidigenes 113A isolated from sediments associated with methane hydrate from Krishna Godavari basin.</title>
        <authorList>
            <person name="Honkalas V.S."/>
            <person name="Dabir A.P."/>
            <person name="Arora P."/>
            <person name="Dhakephalkar P.K."/>
        </authorList>
    </citation>
    <scope>NUCLEOTIDE SEQUENCE [LARGE SCALE GENOMIC DNA]</scope>
    <source>
        <strain evidence="2 3">113A</strain>
    </source>
</reference>
<keyword evidence="3" id="KW-1185">Reference proteome</keyword>
<sequence length="141" mass="16635">MTLSNQLIKEEILNKLKSEEFTGFIKRFDIINIVVFGSVLTEEFNEESDVDIAVLGKGSFSLDDILEIELFLERFLEREIDVVDLKSKTLDIFVKISILNSCEIIYSTDNKVFEEFCDDVEWIYRENENFIHFRKVDVLYE</sequence>
<dbReference type="Proteomes" id="UP000028542">
    <property type="component" value="Unassembled WGS sequence"/>
</dbReference>
<dbReference type="Gene3D" id="3.30.460.10">
    <property type="entry name" value="Beta Polymerase, domain 2"/>
    <property type="match status" value="1"/>
</dbReference>
<evidence type="ECO:0000313" key="2">
    <source>
        <dbReference type="EMBL" id="KEZ87046.1"/>
    </source>
</evidence>
<dbReference type="CDD" id="cd05403">
    <property type="entry name" value="NT_KNTase_like"/>
    <property type="match status" value="1"/>
</dbReference>
<dbReference type="AlphaFoldDB" id="A0A084JDL2"/>
<dbReference type="PANTHER" id="PTHR43852:SF3">
    <property type="entry name" value="NUCLEOTIDYLTRANSFERASE"/>
    <property type="match status" value="1"/>
</dbReference>
<dbReference type="NCBIfam" id="NF047752">
    <property type="entry name" value="MntA_antitoxin"/>
    <property type="match status" value="1"/>
</dbReference>
<organism evidence="2 3">
    <name type="scientific">Clostridium sulfidigenes</name>
    <dbReference type="NCBI Taxonomy" id="318464"/>
    <lineage>
        <taxon>Bacteria</taxon>
        <taxon>Bacillati</taxon>
        <taxon>Bacillota</taxon>
        <taxon>Clostridia</taxon>
        <taxon>Eubacteriales</taxon>
        <taxon>Clostridiaceae</taxon>
        <taxon>Clostridium</taxon>
    </lineage>
</organism>
<dbReference type="SUPFAM" id="SSF81301">
    <property type="entry name" value="Nucleotidyltransferase"/>
    <property type="match status" value="1"/>
</dbReference>
<feature type="domain" description="Polymerase beta nucleotidyltransferase" evidence="1">
    <location>
        <begin position="26"/>
        <end position="110"/>
    </location>
</feature>
<protein>
    <submittedName>
        <fullName evidence="2">DNA polymerase III subunit beta</fullName>
    </submittedName>
</protein>
<dbReference type="Pfam" id="PF18765">
    <property type="entry name" value="Polbeta"/>
    <property type="match status" value="1"/>
</dbReference>
<evidence type="ECO:0000259" key="1">
    <source>
        <dbReference type="Pfam" id="PF18765"/>
    </source>
</evidence>
<evidence type="ECO:0000313" key="3">
    <source>
        <dbReference type="Proteomes" id="UP000028542"/>
    </source>
</evidence>
<gene>
    <name evidence="2" type="ORF">IO99_07300</name>
</gene>